<dbReference type="Gene3D" id="3.20.20.450">
    <property type="entry name" value="EAL domain"/>
    <property type="match status" value="1"/>
</dbReference>
<dbReference type="PANTHER" id="PTHR33121:SF79">
    <property type="entry name" value="CYCLIC DI-GMP PHOSPHODIESTERASE PDED-RELATED"/>
    <property type="match status" value="1"/>
</dbReference>
<keyword evidence="6" id="KW-0378">Hydrolase</keyword>
<organism evidence="12 13">
    <name type="scientific">Vibrio furnissii</name>
    <dbReference type="NCBI Taxonomy" id="29494"/>
    <lineage>
        <taxon>Bacteria</taxon>
        <taxon>Pseudomonadati</taxon>
        <taxon>Pseudomonadota</taxon>
        <taxon>Gammaproteobacteria</taxon>
        <taxon>Vibrionales</taxon>
        <taxon>Vibrionaceae</taxon>
        <taxon>Vibrio</taxon>
    </lineage>
</organism>
<evidence type="ECO:0000256" key="1">
    <source>
        <dbReference type="ARBA" id="ARBA00004651"/>
    </source>
</evidence>
<dbReference type="GO" id="GO:0071111">
    <property type="term" value="F:cyclic-guanylate-specific phosphodiesterase activity"/>
    <property type="evidence" value="ECO:0007669"/>
    <property type="project" value="UniProtKB-EC"/>
</dbReference>
<dbReference type="PANTHER" id="PTHR33121">
    <property type="entry name" value="CYCLIC DI-GMP PHOSPHODIESTERASE PDEF"/>
    <property type="match status" value="1"/>
</dbReference>
<keyword evidence="5 10" id="KW-0812">Transmembrane</keyword>
<comment type="caution">
    <text evidence="12">The sequence shown here is derived from an EMBL/GenBank/DDBJ whole genome shotgun (WGS) entry which is preliminary data.</text>
</comment>
<sequence length="482" mass="55863">MTAYSVQKDEQIRFAHEVLREAEDASEQITDALTVTNTIAEPSCDTATMTVIRQLVHENSEIYDIGFMNDESVLCTANWGQFPPVDIGHKFQTAFKGYRFYKQVEHLFPVDDKYDLTRLNHFVTLTIPDQYQHLMQRMPKFRFSVESATHEHIFTQYTPGSHYGNDFPALRIDTETCSDKFNYCVHTANTKAGLANYSLDMLLVCIALALLFSLLLAYFFWTFMGRRHSMEQRFREALSQKKLYMEYQPIVVARDQRIKAVESLVRWEDSQYGRVSPELFIGIAEKLSLYPQLAYFIVERSISEMAPIMREHPDLALGINITAFELQDPHFLPYLDKLTTEYGIPNAKIKIEITERIDLPLLELADFSRDAKAMGFVVVLDDFGTGVANLVWLTEMDFDYIKVDRVFVNALNYDIKRNIVRPVMELLTNLNKQVIFEGVETEHEFNIIKDNYPDASIQGWYFYKSLPSGELRDVLNARKPRS</sequence>
<keyword evidence="3" id="KW-1003">Cell membrane</keyword>
<dbReference type="InterPro" id="IPR001633">
    <property type="entry name" value="EAL_dom"/>
</dbReference>
<gene>
    <name evidence="12" type="ORF">AMR76_07045</name>
</gene>
<evidence type="ECO:0000313" key="13">
    <source>
        <dbReference type="Proteomes" id="UP000051221"/>
    </source>
</evidence>
<evidence type="ECO:0000313" key="12">
    <source>
        <dbReference type="EMBL" id="KQH86933.1"/>
    </source>
</evidence>
<dbReference type="Proteomes" id="UP000051221">
    <property type="component" value="Unassembled WGS sequence"/>
</dbReference>
<protein>
    <recommendedName>
        <fullName evidence="2">cyclic-guanylate-specific phosphodiesterase</fullName>
        <ecNumber evidence="2">3.1.4.52</ecNumber>
    </recommendedName>
</protein>
<dbReference type="SUPFAM" id="SSF141868">
    <property type="entry name" value="EAL domain-like"/>
    <property type="match status" value="1"/>
</dbReference>
<evidence type="ECO:0000256" key="7">
    <source>
        <dbReference type="ARBA" id="ARBA00022989"/>
    </source>
</evidence>
<evidence type="ECO:0000256" key="4">
    <source>
        <dbReference type="ARBA" id="ARBA00022636"/>
    </source>
</evidence>
<keyword evidence="7 10" id="KW-1133">Transmembrane helix</keyword>
<dbReference type="InterPro" id="IPR035919">
    <property type="entry name" value="EAL_sf"/>
</dbReference>
<dbReference type="CDD" id="cd01948">
    <property type="entry name" value="EAL"/>
    <property type="match status" value="1"/>
</dbReference>
<dbReference type="SMART" id="SM00052">
    <property type="entry name" value="EAL"/>
    <property type="match status" value="1"/>
</dbReference>
<proteinExistence type="predicted"/>
<dbReference type="EMBL" id="LKHS01000005">
    <property type="protein sequence ID" value="KQH86933.1"/>
    <property type="molecule type" value="Genomic_DNA"/>
</dbReference>
<dbReference type="EC" id="3.1.4.52" evidence="2"/>
<evidence type="ECO:0000256" key="2">
    <source>
        <dbReference type="ARBA" id="ARBA00012282"/>
    </source>
</evidence>
<dbReference type="InterPro" id="IPR024744">
    <property type="entry name" value="CSS-motif_dom"/>
</dbReference>
<feature type="transmembrane region" description="Helical" evidence="10">
    <location>
        <begin position="201"/>
        <end position="223"/>
    </location>
</feature>
<accession>A0A0Q2R461</accession>
<keyword evidence="4" id="KW-0973">c-di-GMP</keyword>
<evidence type="ECO:0000256" key="8">
    <source>
        <dbReference type="ARBA" id="ARBA00023136"/>
    </source>
</evidence>
<dbReference type="GO" id="GO:0005886">
    <property type="term" value="C:plasma membrane"/>
    <property type="evidence" value="ECO:0007669"/>
    <property type="project" value="UniProtKB-SubCell"/>
</dbReference>
<evidence type="ECO:0000259" key="11">
    <source>
        <dbReference type="PROSITE" id="PS50883"/>
    </source>
</evidence>
<dbReference type="PROSITE" id="PS50883">
    <property type="entry name" value="EAL"/>
    <property type="match status" value="1"/>
</dbReference>
<dbReference type="InterPro" id="IPR050706">
    <property type="entry name" value="Cyclic-di-GMP_PDE-like"/>
</dbReference>
<dbReference type="Pfam" id="PF12792">
    <property type="entry name" value="CSS-motif"/>
    <property type="match status" value="1"/>
</dbReference>
<evidence type="ECO:0000256" key="10">
    <source>
        <dbReference type="SAM" id="Phobius"/>
    </source>
</evidence>
<keyword evidence="8 10" id="KW-0472">Membrane</keyword>
<comment type="catalytic activity">
    <reaction evidence="9">
        <text>3',3'-c-di-GMP + H2O = 5'-phosphoguanylyl(3'-&gt;5')guanosine + H(+)</text>
        <dbReference type="Rhea" id="RHEA:24902"/>
        <dbReference type="ChEBI" id="CHEBI:15377"/>
        <dbReference type="ChEBI" id="CHEBI:15378"/>
        <dbReference type="ChEBI" id="CHEBI:58754"/>
        <dbReference type="ChEBI" id="CHEBI:58805"/>
        <dbReference type="EC" id="3.1.4.52"/>
    </reaction>
</comment>
<evidence type="ECO:0000256" key="5">
    <source>
        <dbReference type="ARBA" id="ARBA00022692"/>
    </source>
</evidence>
<name>A0A0Q2R461_VIBFU</name>
<reference evidence="12 13" key="1">
    <citation type="submission" date="2015-08" db="EMBL/GenBank/DDBJ databases">
        <title>Antibacterial properties of a collection of Vibrionaceae strains.</title>
        <authorList>
            <person name="Giubergia S."/>
        </authorList>
    </citation>
    <scope>NUCLEOTIDE SEQUENCE [LARGE SCALE GENOMIC DNA]</scope>
    <source>
        <strain evidence="12 13">S0821</strain>
    </source>
</reference>
<dbReference type="Pfam" id="PF00563">
    <property type="entry name" value="EAL"/>
    <property type="match status" value="1"/>
</dbReference>
<evidence type="ECO:0000256" key="6">
    <source>
        <dbReference type="ARBA" id="ARBA00022801"/>
    </source>
</evidence>
<evidence type="ECO:0000256" key="9">
    <source>
        <dbReference type="ARBA" id="ARBA00034290"/>
    </source>
</evidence>
<feature type="domain" description="EAL" evidence="11">
    <location>
        <begin position="227"/>
        <end position="479"/>
    </location>
</feature>
<dbReference type="AlphaFoldDB" id="A0A0Q2R461"/>
<dbReference type="InParanoid" id="A0A0Q2R461"/>
<keyword evidence="13" id="KW-1185">Reference proteome</keyword>
<comment type="subcellular location">
    <subcellularLocation>
        <location evidence="1">Cell membrane</location>
        <topology evidence="1">Multi-pass membrane protein</topology>
    </subcellularLocation>
</comment>
<evidence type="ECO:0000256" key="3">
    <source>
        <dbReference type="ARBA" id="ARBA00022475"/>
    </source>
</evidence>